<evidence type="ECO:0000313" key="3">
    <source>
        <dbReference type="EMBL" id="WYJ88896.1"/>
    </source>
</evidence>
<accession>A0AAQ3VTL6</accession>
<dbReference type="InterPro" id="IPR017946">
    <property type="entry name" value="PLC-like_Pdiesterase_TIM-brl"/>
</dbReference>
<dbReference type="PANTHER" id="PTHR46211:SF8">
    <property type="entry name" value="PHOSPHODIESTERASE"/>
    <property type="match status" value="1"/>
</dbReference>
<feature type="domain" description="GP-PDE" evidence="2">
    <location>
        <begin position="378"/>
        <end position="609"/>
    </location>
</feature>
<gene>
    <name evidence="3" type="ORF">A5888_000615</name>
</gene>
<dbReference type="GO" id="GO:0008081">
    <property type="term" value="F:phosphoric diester hydrolase activity"/>
    <property type="evidence" value="ECO:0007669"/>
    <property type="project" value="InterPro"/>
</dbReference>
<evidence type="ECO:0000256" key="1">
    <source>
        <dbReference type="SAM" id="Phobius"/>
    </source>
</evidence>
<dbReference type="PANTHER" id="PTHR46211">
    <property type="entry name" value="GLYCEROPHOSPHORYL DIESTER PHOSPHODIESTERASE"/>
    <property type="match status" value="1"/>
</dbReference>
<evidence type="ECO:0000313" key="4">
    <source>
        <dbReference type="Proteomes" id="UP000195141"/>
    </source>
</evidence>
<dbReference type="InterPro" id="IPR018476">
    <property type="entry name" value="GlyceroP-diester-Pdiesterase_M"/>
</dbReference>
<dbReference type="Pfam" id="PF10110">
    <property type="entry name" value="GPDPase_memb"/>
    <property type="match status" value="1"/>
</dbReference>
<keyword evidence="1" id="KW-0472">Membrane</keyword>
<evidence type="ECO:0000259" key="2">
    <source>
        <dbReference type="PROSITE" id="PS51704"/>
    </source>
</evidence>
<reference evidence="3" key="1">
    <citation type="submission" date="2017-05" db="EMBL/GenBank/DDBJ databases">
        <authorList>
            <consortium name="The Broad Institute Genomics Platform"/>
            <consortium name="The Broad Institute Genomic Center for Infectious Diseases"/>
            <person name="Earl A."/>
            <person name="Manson A."/>
            <person name="Schwartman J."/>
            <person name="Gilmore M."/>
            <person name="Abouelleil A."/>
            <person name="Cao P."/>
            <person name="Chapman S."/>
            <person name="Cusick C."/>
            <person name="Shea T."/>
            <person name="Young S."/>
            <person name="Neafsey D."/>
            <person name="Nusbaum C."/>
            <person name="Birren B."/>
        </authorList>
    </citation>
    <scope>NUCLEOTIDE SEQUENCE</scope>
    <source>
        <strain evidence="3">9E7_DIV0242</strain>
    </source>
</reference>
<feature type="transmembrane region" description="Helical" evidence="1">
    <location>
        <begin position="260"/>
        <end position="278"/>
    </location>
</feature>
<feature type="transmembrane region" description="Helical" evidence="1">
    <location>
        <begin position="129"/>
        <end position="158"/>
    </location>
</feature>
<protein>
    <submittedName>
        <fullName evidence="3">Glycerophosphoryl diester phosphodiesterase</fullName>
    </submittedName>
</protein>
<feature type="transmembrane region" description="Helical" evidence="1">
    <location>
        <begin position="178"/>
        <end position="200"/>
    </location>
</feature>
<keyword evidence="1" id="KW-0812">Transmembrane</keyword>
<feature type="transmembrane region" description="Helical" evidence="1">
    <location>
        <begin position="220"/>
        <end position="240"/>
    </location>
</feature>
<dbReference type="EMBL" id="CP147247">
    <property type="protein sequence ID" value="WYJ88896.1"/>
    <property type="molecule type" value="Genomic_DNA"/>
</dbReference>
<dbReference type="PROSITE" id="PS51704">
    <property type="entry name" value="GP_PDE"/>
    <property type="match status" value="1"/>
</dbReference>
<keyword evidence="4" id="KW-1185">Reference proteome</keyword>
<dbReference type="Pfam" id="PF03009">
    <property type="entry name" value="GDPD"/>
    <property type="match status" value="1"/>
</dbReference>
<sequence length="610" mass="69440">MNKQLSEREKEKPTLRDLIKKCLPQLFIFEFVYKLLVVLVGIPMIQAFIELMLELNDKEIVFNEGILYFFTSWSGIIGSILLFGVVSVGIYFELSVVTLLVYYAWIGKNTDLEHVMKVSLTKLRQLKHIGTLGFGLYMLVILPIARVGIASSIFPHFVVPNFITGELQKTAMGNAAVLIFYGLIFCLAWLLIFSLPSFVLEKRNFFGAVKANGSIIRHQWKALAGIGILFLLIHFIGVYLPEVAQDYLFTIPVLDTVWDIFQFVAINPTTIFQLLLLLLKVLYPIVLYAWIVYIYLGTAPLVYIEEGRLPEVDEQLQKTYDHSIKVYGWLKRKLISLRAWLNQKVFYQKHHKKIKVITGIIVVWLFINSIGGAPQEEPIIIGHRGSLTGVENTFEAIDGAIDAKADYVEIDILLSKDSIPMVIHDENLTRLAGVNKNVYDLTAKELQSLTLSQNEYEGKIATLDEVIKYTDKKIKLLIEYKSHGHEKVDLVSRVMEVVEENQAKKSCIFQAMDFSYIKKMKKDYPDYLIGYTTYGSIGVLNTDKIIDLEVDFLSVEESMVTKKMIQECGRGWVSVYVWTVNDPLAVSNYVNDGVIGIITDLPKEARKAIE</sequence>
<reference evidence="3" key="2">
    <citation type="submission" date="2024-03" db="EMBL/GenBank/DDBJ databases">
        <title>The Genome Sequence of Enterococcus sp. DIV0242b.</title>
        <authorList>
            <consortium name="The Broad Institute Genomics Platform"/>
            <consortium name="The Broad Institute Microbial Omics Core"/>
            <consortium name="The Broad Institute Genomic Center for Infectious Diseases"/>
            <person name="Earl A."/>
            <person name="Manson A."/>
            <person name="Gilmore M."/>
            <person name="Schwartman J."/>
            <person name="Shea T."/>
            <person name="Abouelleil A."/>
            <person name="Cao P."/>
            <person name="Chapman S."/>
            <person name="Cusick C."/>
            <person name="Young S."/>
            <person name="Neafsey D."/>
            <person name="Nusbaum C."/>
            <person name="Birren B."/>
        </authorList>
    </citation>
    <scope>NUCLEOTIDE SEQUENCE</scope>
    <source>
        <strain evidence="3">9E7_DIV0242</strain>
    </source>
</reference>
<name>A0AAQ3VTL6_9ENTE</name>
<dbReference type="SUPFAM" id="SSF51695">
    <property type="entry name" value="PLC-like phosphodiesterases"/>
    <property type="match status" value="1"/>
</dbReference>
<organism evidence="3 4">
    <name type="scientific">Candidatus Enterococcus clewellii</name>
    <dbReference type="NCBI Taxonomy" id="1834193"/>
    <lineage>
        <taxon>Bacteria</taxon>
        <taxon>Bacillati</taxon>
        <taxon>Bacillota</taxon>
        <taxon>Bacilli</taxon>
        <taxon>Lactobacillales</taxon>
        <taxon>Enterococcaceae</taxon>
        <taxon>Enterococcus</taxon>
    </lineage>
</organism>
<feature type="transmembrane region" description="Helical" evidence="1">
    <location>
        <begin position="90"/>
        <end position="108"/>
    </location>
</feature>
<dbReference type="InterPro" id="IPR030395">
    <property type="entry name" value="GP_PDE_dom"/>
</dbReference>
<proteinExistence type="predicted"/>
<dbReference type="GO" id="GO:0006629">
    <property type="term" value="P:lipid metabolic process"/>
    <property type="evidence" value="ECO:0007669"/>
    <property type="project" value="InterPro"/>
</dbReference>
<dbReference type="RefSeq" id="WP_339101907.1">
    <property type="nucleotide sequence ID" value="NZ_CP147247.1"/>
</dbReference>
<dbReference type="AlphaFoldDB" id="A0AAQ3VTL6"/>
<keyword evidence="1" id="KW-1133">Transmembrane helix</keyword>
<dbReference type="Gene3D" id="3.20.20.190">
    <property type="entry name" value="Phosphatidylinositol (PI) phosphodiesterase"/>
    <property type="match status" value="1"/>
</dbReference>
<dbReference type="Proteomes" id="UP000195141">
    <property type="component" value="Chromosome"/>
</dbReference>
<feature type="transmembrane region" description="Helical" evidence="1">
    <location>
        <begin position="285"/>
        <end position="304"/>
    </location>
</feature>
<feature type="transmembrane region" description="Helical" evidence="1">
    <location>
        <begin position="31"/>
        <end position="53"/>
    </location>
</feature>